<evidence type="ECO:0000256" key="5">
    <source>
        <dbReference type="ARBA" id="ARBA00022989"/>
    </source>
</evidence>
<feature type="transmembrane region" description="Helical" evidence="7">
    <location>
        <begin position="131"/>
        <end position="149"/>
    </location>
</feature>
<name>A0ABW4EHJ3_9RHOB</name>
<organism evidence="9 10">
    <name type="scientific">Lacimonas salitolerans</name>
    <dbReference type="NCBI Taxonomy" id="1323750"/>
    <lineage>
        <taxon>Bacteria</taxon>
        <taxon>Pseudomonadati</taxon>
        <taxon>Pseudomonadota</taxon>
        <taxon>Alphaproteobacteria</taxon>
        <taxon>Rhodobacterales</taxon>
        <taxon>Paracoccaceae</taxon>
        <taxon>Lacimonas</taxon>
    </lineage>
</organism>
<dbReference type="EMBL" id="JBHUDD010000051">
    <property type="protein sequence ID" value="MFD1509428.1"/>
    <property type="molecule type" value="Genomic_DNA"/>
</dbReference>
<reference evidence="10" key="1">
    <citation type="journal article" date="2019" name="Int. J. Syst. Evol. Microbiol.">
        <title>The Global Catalogue of Microorganisms (GCM) 10K type strain sequencing project: providing services to taxonomists for standard genome sequencing and annotation.</title>
        <authorList>
            <consortium name="The Broad Institute Genomics Platform"/>
            <consortium name="The Broad Institute Genome Sequencing Center for Infectious Disease"/>
            <person name="Wu L."/>
            <person name="Ma J."/>
        </authorList>
    </citation>
    <scope>NUCLEOTIDE SEQUENCE [LARGE SCALE GENOMIC DNA]</scope>
    <source>
        <strain evidence="10">CGMCC 1.12477</strain>
    </source>
</reference>
<evidence type="ECO:0000313" key="9">
    <source>
        <dbReference type="EMBL" id="MFD1509428.1"/>
    </source>
</evidence>
<keyword evidence="4 7" id="KW-0812">Transmembrane</keyword>
<dbReference type="PANTHER" id="PTHR33778">
    <property type="entry name" value="PROTEIN MGTC"/>
    <property type="match status" value="1"/>
</dbReference>
<proteinExistence type="inferred from homology"/>
<keyword evidence="7" id="KW-0997">Cell inner membrane</keyword>
<feature type="transmembrane region" description="Helical" evidence="7">
    <location>
        <begin position="44"/>
        <end position="62"/>
    </location>
</feature>
<keyword evidence="5 7" id="KW-1133">Transmembrane helix</keyword>
<sequence>MTLDSLVAALHDTDTMLPLLCSVVAGVVIGVEREFQGKAAGVRTHTLLCFASAILTLVGLRMAEWTSNLSQNTQVVSDLARMPHAILTGVGFLGAGVIFREGASVHGLTTAASLWLTAALGIVFGTGLLELGTIGTAAAVAVLVLLRVLQSVTIKHPALRLEIAVRADSRYDGAALARDLAAQHLKAGPVSRRQDHATGLRHFSLIASSLHSDIDAERLAKALHDEPMVLEFSIIPLENESLAGP</sequence>
<feature type="transmembrane region" description="Helical" evidence="7">
    <location>
        <begin position="15"/>
        <end position="32"/>
    </location>
</feature>
<comment type="similarity">
    <text evidence="2 7">Belongs to the MgtC/SapB family.</text>
</comment>
<evidence type="ECO:0000256" key="7">
    <source>
        <dbReference type="RuleBase" id="RU365041"/>
    </source>
</evidence>
<protein>
    <recommendedName>
        <fullName evidence="7">Protein MgtC</fullName>
    </recommendedName>
</protein>
<evidence type="ECO:0000256" key="6">
    <source>
        <dbReference type="ARBA" id="ARBA00023136"/>
    </source>
</evidence>
<evidence type="ECO:0000256" key="1">
    <source>
        <dbReference type="ARBA" id="ARBA00004651"/>
    </source>
</evidence>
<comment type="caution">
    <text evidence="9">The sequence shown here is derived from an EMBL/GenBank/DDBJ whole genome shotgun (WGS) entry which is preliminary data.</text>
</comment>
<dbReference type="InterPro" id="IPR049177">
    <property type="entry name" value="MgtC_SapB_SrpB_YhiD_N"/>
</dbReference>
<feature type="transmembrane region" description="Helical" evidence="7">
    <location>
        <begin position="82"/>
        <end position="99"/>
    </location>
</feature>
<gene>
    <name evidence="9" type="ORF">ACFTOW_08445</name>
</gene>
<keyword evidence="3" id="KW-1003">Cell membrane</keyword>
<evidence type="ECO:0000313" key="10">
    <source>
        <dbReference type="Proteomes" id="UP001597186"/>
    </source>
</evidence>
<feature type="domain" description="MgtC/SapB/SrpB/YhiD N-terminal" evidence="8">
    <location>
        <begin position="19"/>
        <end position="150"/>
    </location>
</feature>
<evidence type="ECO:0000256" key="4">
    <source>
        <dbReference type="ARBA" id="ARBA00022692"/>
    </source>
</evidence>
<feature type="transmembrane region" description="Helical" evidence="7">
    <location>
        <begin position="106"/>
        <end position="125"/>
    </location>
</feature>
<accession>A0ABW4EHJ3</accession>
<evidence type="ECO:0000256" key="3">
    <source>
        <dbReference type="ARBA" id="ARBA00022475"/>
    </source>
</evidence>
<dbReference type="Pfam" id="PF02308">
    <property type="entry name" value="MgtC"/>
    <property type="match status" value="1"/>
</dbReference>
<dbReference type="PANTHER" id="PTHR33778:SF1">
    <property type="entry name" value="MAGNESIUM TRANSPORTER YHID-RELATED"/>
    <property type="match status" value="1"/>
</dbReference>
<dbReference type="PRINTS" id="PR01837">
    <property type="entry name" value="MGTCSAPBPROT"/>
</dbReference>
<keyword evidence="10" id="KW-1185">Reference proteome</keyword>
<dbReference type="Proteomes" id="UP001597186">
    <property type="component" value="Unassembled WGS sequence"/>
</dbReference>
<dbReference type="RefSeq" id="WP_379914628.1">
    <property type="nucleotide sequence ID" value="NZ_JBHUDD010000051.1"/>
</dbReference>
<keyword evidence="6 7" id="KW-0472">Membrane</keyword>
<comment type="subcellular location">
    <subcellularLocation>
        <location evidence="7">Cell inner membrane</location>
        <topology evidence="7">Multi-pass membrane protein</topology>
    </subcellularLocation>
    <subcellularLocation>
        <location evidence="1">Cell membrane</location>
        <topology evidence="1">Multi-pass membrane protein</topology>
    </subcellularLocation>
</comment>
<evidence type="ECO:0000256" key="2">
    <source>
        <dbReference type="ARBA" id="ARBA00009298"/>
    </source>
</evidence>
<dbReference type="InterPro" id="IPR003416">
    <property type="entry name" value="MgtC/SapB/SrpB/YhiD_fam"/>
</dbReference>
<evidence type="ECO:0000259" key="8">
    <source>
        <dbReference type="Pfam" id="PF02308"/>
    </source>
</evidence>